<evidence type="ECO:0000259" key="4">
    <source>
        <dbReference type="Pfam" id="PF07859"/>
    </source>
</evidence>
<feature type="active site" evidence="3">
    <location>
        <position position="160"/>
    </location>
</feature>
<evidence type="ECO:0000256" key="1">
    <source>
        <dbReference type="ARBA" id="ARBA00010515"/>
    </source>
</evidence>
<dbReference type="PROSITE" id="PS01174">
    <property type="entry name" value="LIPASE_GDXG_SER"/>
    <property type="match status" value="1"/>
</dbReference>
<dbReference type="PANTHER" id="PTHR48081">
    <property type="entry name" value="AB HYDROLASE SUPERFAMILY PROTEIN C4A8.06C"/>
    <property type="match status" value="1"/>
</dbReference>
<dbReference type="InterPro" id="IPR029058">
    <property type="entry name" value="AB_hydrolase_fold"/>
</dbReference>
<sequence length="315" mass="33226">MRDIDLPLPVVRAALAPVFRTVLNHRLSWRAQRLLLDVTSRVQLAPGGTIVHRLRLAGRPAERVTAAVEGRPVWSPSTTGAAGAVLYLHGGGFTVGSPRSHRSLTARLARDVGCAVYVLDYRLAPEHPFPAALDDAESAFLALTGEFGYRPERIAIAGDSAGGGLALAAAQRLVAEHGHTPAALGLIAPWVDPNIPATRPRDLVISGPWSRSCAAAYLGGGDGDDPGYAPLRGALHGLPPTYVQADADELLHEQGVELVAALRAAGVHVRFSETKGLWHVAQLQASLVGPAAAALREMADFLREAVQPVSIRDLG</sequence>
<protein>
    <submittedName>
        <fullName evidence="5">Alpha/beta hydrolase</fullName>
    </submittedName>
</protein>
<reference evidence="5" key="1">
    <citation type="submission" date="2020-11" db="EMBL/GenBank/DDBJ databases">
        <title>Nocardia NEAU-351.nov., a novel actinomycete isolated from the cow dung.</title>
        <authorList>
            <person name="Zhang X."/>
        </authorList>
    </citation>
    <scope>NUCLEOTIDE SEQUENCE</scope>
    <source>
        <strain evidence="5">NEAU-351</strain>
    </source>
</reference>
<gene>
    <name evidence="5" type="ORF">IT779_06125</name>
</gene>
<proteinExistence type="inferred from homology"/>
<dbReference type="Pfam" id="PF07859">
    <property type="entry name" value="Abhydrolase_3"/>
    <property type="match status" value="1"/>
</dbReference>
<organism evidence="5 6">
    <name type="scientific">Nocardia bovistercoris</name>
    <dbReference type="NCBI Taxonomy" id="2785916"/>
    <lineage>
        <taxon>Bacteria</taxon>
        <taxon>Bacillati</taxon>
        <taxon>Actinomycetota</taxon>
        <taxon>Actinomycetes</taxon>
        <taxon>Mycobacteriales</taxon>
        <taxon>Nocardiaceae</taxon>
        <taxon>Nocardia</taxon>
    </lineage>
</organism>
<evidence type="ECO:0000256" key="2">
    <source>
        <dbReference type="ARBA" id="ARBA00022801"/>
    </source>
</evidence>
<dbReference type="InterPro" id="IPR013094">
    <property type="entry name" value="AB_hydrolase_3"/>
</dbReference>
<accession>A0A931I8L1</accession>
<dbReference type="AlphaFoldDB" id="A0A931I8L1"/>
<dbReference type="EMBL" id="JADMLG010000002">
    <property type="protein sequence ID" value="MBH0775860.1"/>
    <property type="molecule type" value="Genomic_DNA"/>
</dbReference>
<dbReference type="PROSITE" id="PS01173">
    <property type="entry name" value="LIPASE_GDXG_HIS"/>
    <property type="match status" value="1"/>
</dbReference>
<dbReference type="InterPro" id="IPR033140">
    <property type="entry name" value="Lipase_GDXG_put_SER_AS"/>
</dbReference>
<comment type="caution">
    <text evidence="5">The sequence shown here is derived from an EMBL/GenBank/DDBJ whole genome shotgun (WGS) entry which is preliminary data.</text>
</comment>
<dbReference type="SUPFAM" id="SSF53474">
    <property type="entry name" value="alpha/beta-Hydrolases"/>
    <property type="match status" value="1"/>
</dbReference>
<dbReference type="PANTHER" id="PTHR48081:SF30">
    <property type="entry name" value="ACETYL-HYDROLASE LIPR-RELATED"/>
    <property type="match status" value="1"/>
</dbReference>
<dbReference type="RefSeq" id="WP_196148174.1">
    <property type="nucleotide sequence ID" value="NZ_JADMLG010000002.1"/>
</dbReference>
<keyword evidence="6" id="KW-1185">Reference proteome</keyword>
<evidence type="ECO:0000313" key="5">
    <source>
        <dbReference type="EMBL" id="MBH0775860.1"/>
    </source>
</evidence>
<dbReference type="Proteomes" id="UP000655751">
    <property type="component" value="Unassembled WGS sequence"/>
</dbReference>
<dbReference type="Gene3D" id="3.40.50.1820">
    <property type="entry name" value="alpha/beta hydrolase"/>
    <property type="match status" value="1"/>
</dbReference>
<comment type="similarity">
    <text evidence="1">Belongs to the 'GDXG' lipolytic enzyme family.</text>
</comment>
<evidence type="ECO:0000256" key="3">
    <source>
        <dbReference type="PROSITE-ProRule" id="PRU10038"/>
    </source>
</evidence>
<keyword evidence="2 5" id="KW-0378">Hydrolase</keyword>
<dbReference type="InterPro" id="IPR002168">
    <property type="entry name" value="Lipase_GDXG_HIS_AS"/>
</dbReference>
<feature type="domain" description="Alpha/beta hydrolase fold-3" evidence="4">
    <location>
        <begin position="85"/>
        <end position="281"/>
    </location>
</feature>
<dbReference type="InterPro" id="IPR050300">
    <property type="entry name" value="GDXG_lipolytic_enzyme"/>
</dbReference>
<evidence type="ECO:0000313" key="6">
    <source>
        <dbReference type="Proteomes" id="UP000655751"/>
    </source>
</evidence>
<name>A0A931I8L1_9NOCA</name>
<dbReference type="GO" id="GO:0004806">
    <property type="term" value="F:triacylglycerol lipase activity"/>
    <property type="evidence" value="ECO:0007669"/>
    <property type="project" value="TreeGrafter"/>
</dbReference>